<name>A0A1B8ALN0_FUSPO</name>
<evidence type="ECO:0000313" key="1">
    <source>
        <dbReference type="EMBL" id="OBS21480.1"/>
    </source>
</evidence>
<accession>A0A1B8ALN0</accession>
<evidence type="ECO:0000313" key="2">
    <source>
        <dbReference type="Proteomes" id="UP000091967"/>
    </source>
</evidence>
<protein>
    <submittedName>
        <fullName evidence="1">Uncharacterized protein</fullName>
    </submittedName>
</protein>
<dbReference type="EMBL" id="LYXU01000003">
    <property type="protein sequence ID" value="OBS21480.1"/>
    <property type="molecule type" value="Genomic_DNA"/>
</dbReference>
<proteinExistence type="predicted"/>
<keyword evidence="2" id="KW-1185">Reference proteome</keyword>
<reference evidence="1 2" key="1">
    <citation type="submission" date="2016-06" db="EMBL/GenBank/DDBJ databases">
        <title>Living apart together: crosstalk between the core and supernumerary genomes in a fungal plant pathogen.</title>
        <authorList>
            <person name="Vanheule A."/>
            <person name="Audenaert K."/>
            <person name="Warris S."/>
            <person name="Van De Geest H."/>
            <person name="Schijlen E."/>
            <person name="Hofte M."/>
            <person name="De Saeger S."/>
            <person name="Haesaert G."/>
            <person name="Waalwijk C."/>
            <person name="Van Der Lee T."/>
        </authorList>
    </citation>
    <scope>NUCLEOTIDE SEQUENCE [LARGE SCALE GENOMIC DNA]</scope>
    <source>
        <strain evidence="1 2">2516</strain>
    </source>
</reference>
<sequence>MNNNEENRNSTREYITITIEQSNNVEENNSEGIDIESQYVNALDVLAALAENSGVTPVEAVSKFIRDLDRKFNRLMALEQADFIATIRGEVVTQDRRMMRDYLEEALEVVWDLRYQAMIILRRM</sequence>
<dbReference type="AlphaFoldDB" id="A0A1B8ALN0"/>
<comment type="caution">
    <text evidence="1">The sequence shown here is derived from an EMBL/GenBank/DDBJ whole genome shotgun (WGS) entry which is preliminary data.</text>
</comment>
<organism evidence="1 2">
    <name type="scientific">Fusarium poae</name>
    <dbReference type="NCBI Taxonomy" id="36050"/>
    <lineage>
        <taxon>Eukaryota</taxon>
        <taxon>Fungi</taxon>
        <taxon>Dikarya</taxon>
        <taxon>Ascomycota</taxon>
        <taxon>Pezizomycotina</taxon>
        <taxon>Sordariomycetes</taxon>
        <taxon>Hypocreomycetidae</taxon>
        <taxon>Hypocreales</taxon>
        <taxon>Nectriaceae</taxon>
        <taxon>Fusarium</taxon>
    </lineage>
</organism>
<dbReference type="Proteomes" id="UP000091967">
    <property type="component" value="Unassembled WGS sequence"/>
</dbReference>
<gene>
    <name evidence="1" type="ORF">FPOA_07818</name>
</gene>